<name>A0A2K1IVH2_PHYPA</name>
<dbReference type="Proteomes" id="UP000006727">
    <property type="component" value="Chromosome 20"/>
</dbReference>
<dbReference type="InParanoid" id="A0A2K1IVH2"/>
<reference evidence="2" key="3">
    <citation type="submission" date="2020-12" db="UniProtKB">
        <authorList>
            <consortium name="EnsemblPlants"/>
        </authorList>
    </citation>
    <scope>IDENTIFICATION</scope>
</reference>
<organism evidence="1">
    <name type="scientific">Physcomitrium patens</name>
    <name type="common">Spreading-leaved earth moss</name>
    <name type="synonym">Physcomitrella patens</name>
    <dbReference type="NCBI Taxonomy" id="3218"/>
    <lineage>
        <taxon>Eukaryota</taxon>
        <taxon>Viridiplantae</taxon>
        <taxon>Streptophyta</taxon>
        <taxon>Embryophyta</taxon>
        <taxon>Bryophyta</taxon>
        <taxon>Bryophytina</taxon>
        <taxon>Bryopsida</taxon>
        <taxon>Funariidae</taxon>
        <taxon>Funariales</taxon>
        <taxon>Funariaceae</taxon>
        <taxon>Physcomitrium</taxon>
    </lineage>
</organism>
<dbReference type="PaxDb" id="3218-PP1S44_148V6.1"/>
<evidence type="ECO:0000313" key="3">
    <source>
        <dbReference type="Proteomes" id="UP000006727"/>
    </source>
</evidence>
<dbReference type="EnsemblPlants" id="Pp3c20_16660V3.1">
    <property type="protein sequence ID" value="Pp3c20_16660V3.1"/>
    <property type="gene ID" value="Pp3c20_16660"/>
</dbReference>
<protein>
    <submittedName>
        <fullName evidence="1 2">Uncharacterized protein</fullName>
    </submittedName>
</protein>
<proteinExistence type="predicted"/>
<gene>
    <name evidence="1" type="ORF">PHYPA_025217</name>
</gene>
<evidence type="ECO:0000313" key="1">
    <source>
        <dbReference type="EMBL" id="PNR33274.1"/>
    </source>
</evidence>
<dbReference type="EMBL" id="ABEU02000020">
    <property type="protein sequence ID" value="PNR33274.1"/>
    <property type="molecule type" value="Genomic_DNA"/>
</dbReference>
<reference evidence="1 3" key="1">
    <citation type="journal article" date="2008" name="Science">
        <title>The Physcomitrella genome reveals evolutionary insights into the conquest of land by plants.</title>
        <authorList>
            <person name="Rensing S."/>
            <person name="Lang D."/>
            <person name="Zimmer A."/>
            <person name="Terry A."/>
            <person name="Salamov A."/>
            <person name="Shapiro H."/>
            <person name="Nishiyama T."/>
            <person name="Perroud P.-F."/>
            <person name="Lindquist E."/>
            <person name="Kamisugi Y."/>
            <person name="Tanahashi T."/>
            <person name="Sakakibara K."/>
            <person name="Fujita T."/>
            <person name="Oishi K."/>
            <person name="Shin-I T."/>
            <person name="Kuroki Y."/>
            <person name="Toyoda A."/>
            <person name="Suzuki Y."/>
            <person name="Hashimoto A."/>
            <person name="Yamaguchi K."/>
            <person name="Sugano A."/>
            <person name="Kohara Y."/>
            <person name="Fujiyama A."/>
            <person name="Anterola A."/>
            <person name="Aoki S."/>
            <person name="Ashton N."/>
            <person name="Barbazuk W.B."/>
            <person name="Barker E."/>
            <person name="Bennetzen J."/>
            <person name="Bezanilla M."/>
            <person name="Blankenship R."/>
            <person name="Cho S.H."/>
            <person name="Dutcher S."/>
            <person name="Estelle M."/>
            <person name="Fawcett J.A."/>
            <person name="Gundlach H."/>
            <person name="Hanada K."/>
            <person name="Heyl A."/>
            <person name="Hicks K.A."/>
            <person name="Hugh J."/>
            <person name="Lohr M."/>
            <person name="Mayer K."/>
            <person name="Melkozernov A."/>
            <person name="Murata T."/>
            <person name="Nelson D."/>
            <person name="Pils B."/>
            <person name="Prigge M."/>
            <person name="Reiss B."/>
            <person name="Renner T."/>
            <person name="Rombauts S."/>
            <person name="Rushton P."/>
            <person name="Sanderfoot A."/>
            <person name="Schween G."/>
            <person name="Shiu S.-H."/>
            <person name="Stueber K."/>
            <person name="Theodoulou F.L."/>
            <person name="Tu H."/>
            <person name="Van de Peer Y."/>
            <person name="Verrier P.J."/>
            <person name="Waters E."/>
            <person name="Wood A."/>
            <person name="Yang L."/>
            <person name="Cove D."/>
            <person name="Cuming A."/>
            <person name="Hasebe M."/>
            <person name="Lucas S."/>
            <person name="Mishler D.B."/>
            <person name="Reski R."/>
            <person name="Grigoriev I."/>
            <person name="Quatrano R.S."/>
            <person name="Boore J.L."/>
        </authorList>
    </citation>
    <scope>NUCLEOTIDE SEQUENCE [LARGE SCALE GENOMIC DNA]</scope>
    <source>
        <strain evidence="2 3">cv. Gransden 2004</strain>
    </source>
</reference>
<evidence type="ECO:0000313" key="2">
    <source>
        <dbReference type="EnsemblPlants" id="Pp3c20_16660V3.1"/>
    </source>
</evidence>
<reference evidence="1 3" key="2">
    <citation type="journal article" date="2018" name="Plant J.">
        <title>The Physcomitrella patens chromosome-scale assembly reveals moss genome structure and evolution.</title>
        <authorList>
            <person name="Lang D."/>
            <person name="Ullrich K.K."/>
            <person name="Murat F."/>
            <person name="Fuchs J."/>
            <person name="Jenkins J."/>
            <person name="Haas F.B."/>
            <person name="Piednoel M."/>
            <person name="Gundlach H."/>
            <person name="Van Bel M."/>
            <person name="Meyberg R."/>
            <person name="Vives C."/>
            <person name="Morata J."/>
            <person name="Symeonidi A."/>
            <person name="Hiss M."/>
            <person name="Muchero W."/>
            <person name="Kamisugi Y."/>
            <person name="Saleh O."/>
            <person name="Blanc G."/>
            <person name="Decker E.L."/>
            <person name="van Gessel N."/>
            <person name="Grimwood J."/>
            <person name="Hayes R.D."/>
            <person name="Graham S.W."/>
            <person name="Gunter L.E."/>
            <person name="McDaniel S.F."/>
            <person name="Hoernstein S.N.W."/>
            <person name="Larsson A."/>
            <person name="Li F.W."/>
            <person name="Perroud P.F."/>
            <person name="Phillips J."/>
            <person name="Ranjan P."/>
            <person name="Rokshar D.S."/>
            <person name="Rothfels C.J."/>
            <person name="Schneider L."/>
            <person name="Shu S."/>
            <person name="Stevenson D.W."/>
            <person name="Thummler F."/>
            <person name="Tillich M."/>
            <person name="Villarreal Aguilar J.C."/>
            <person name="Widiez T."/>
            <person name="Wong G.K."/>
            <person name="Wymore A."/>
            <person name="Zhang Y."/>
            <person name="Zimmer A.D."/>
            <person name="Quatrano R.S."/>
            <person name="Mayer K.F.X."/>
            <person name="Goodstein D."/>
            <person name="Casacuberta J.M."/>
            <person name="Vandepoele K."/>
            <person name="Reski R."/>
            <person name="Cuming A.C."/>
            <person name="Tuskan G.A."/>
            <person name="Maumus F."/>
            <person name="Salse J."/>
            <person name="Schmutz J."/>
            <person name="Rensing S.A."/>
        </authorList>
    </citation>
    <scope>NUCLEOTIDE SEQUENCE [LARGE SCALE GENOMIC DNA]</scope>
    <source>
        <strain evidence="2 3">cv. Gransden 2004</strain>
    </source>
</reference>
<dbReference type="Gramene" id="Pp3c20_16660V3.1">
    <property type="protein sequence ID" value="Pp3c20_16660V3.1"/>
    <property type="gene ID" value="Pp3c20_16660"/>
</dbReference>
<dbReference type="AlphaFoldDB" id="A0A2K1IVH2"/>
<accession>A0A2K1IVH2</accession>
<keyword evidence="3" id="KW-1185">Reference proteome</keyword>
<sequence>MKWVVLGTTETSTASRMNVLSFLRRPEVAFVPNHLLRRLQKVAETWQLGRLDEKWNN</sequence>